<dbReference type="InterPro" id="IPR008271">
    <property type="entry name" value="Ser/Thr_kinase_AS"/>
</dbReference>
<feature type="compositionally biased region" description="Low complexity" evidence="4">
    <location>
        <begin position="91"/>
        <end position="104"/>
    </location>
</feature>
<dbReference type="InterPro" id="IPR017441">
    <property type="entry name" value="Protein_kinase_ATP_BS"/>
</dbReference>
<comment type="caution">
    <text evidence="6">The sequence shown here is derived from an EMBL/GenBank/DDBJ whole genome shotgun (WGS) entry which is preliminary data.</text>
</comment>
<accession>A0A8H8TPT5</accession>
<evidence type="ECO:0000256" key="1">
    <source>
        <dbReference type="ARBA" id="ARBA00022741"/>
    </source>
</evidence>
<feature type="region of interest" description="Disordered" evidence="4">
    <location>
        <begin position="832"/>
        <end position="890"/>
    </location>
</feature>
<dbReference type="InterPro" id="IPR045269">
    <property type="entry name" value="Atg1-like"/>
</dbReference>
<feature type="compositionally biased region" description="Polar residues" evidence="4">
    <location>
        <begin position="1329"/>
        <end position="1338"/>
    </location>
</feature>
<feature type="binding site" evidence="3">
    <location>
        <position position="462"/>
    </location>
    <ligand>
        <name>ATP</name>
        <dbReference type="ChEBI" id="CHEBI:30616"/>
    </ligand>
</feature>
<feature type="region of interest" description="Disordered" evidence="4">
    <location>
        <begin position="747"/>
        <end position="782"/>
    </location>
</feature>
<keyword evidence="1 3" id="KW-0547">Nucleotide-binding</keyword>
<feature type="compositionally biased region" description="Polar residues" evidence="4">
    <location>
        <begin position="1397"/>
        <end position="1408"/>
    </location>
</feature>
<feature type="region of interest" description="Disordered" evidence="4">
    <location>
        <begin position="321"/>
        <end position="389"/>
    </location>
</feature>
<dbReference type="CDD" id="cd14014">
    <property type="entry name" value="STKc_PknB_like"/>
    <property type="match status" value="1"/>
</dbReference>
<feature type="compositionally biased region" description="Polar residues" evidence="4">
    <location>
        <begin position="136"/>
        <end position="174"/>
    </location>
</feature>
<dbReference type="SUPFAM" id="SSF56112">
    <property type="entry name" value="Protein kinase-like (PK-like)"/>
    <property type="match status" value="1"/>
</dbReference>
<dbReference type="SMART" id="SM00220">
    <property type="entry name" value="S_TKc"/>
    <property type="match status" value="1"/>
</dbReference>
<feature type="compositionally biased region" description="Polar residues" evidence="4">
    <location>
        <begin position="842"/>
        <end position="870"/>
    </location>
</feature>
<evidence type="ECO:0000313" key="7">
    <source>
        <dbReference type="Proteomes" id="UP000658997"/>
    </source>
</evidence>
<dbReference type="GO" id="GO:0005737">
    <property type="term" value="C:cytoplasm"/>
    <property type="evidence" value="ECO:0007669"/>
    <property type="project" value="TreeGrafter"/>
</dbReference>
<dbReference type="Proteomes" id="UP000658997">
    <property type="component" value="Unassembled WGS sequence"/>
</dbReference>
<dbReference type="PANTHER" id="PTHR24348:SF68">
    <property type="entry name" value="SERINE_THREONINE-PROTEIN KINASE ATG1C"/>
    <property type="match status" value="1"/>
</dbReference>
<feature type="compositionally biased region" description="Low complexity" evidence="4">
    <location>
        <begin position="112"/>
        <end position="128"/>
    </location>
</feature>
<feature type="region of interest" description="Disordered" evidence="4">
    <location>
        <begin position="1232"/>
        <end position="1342"/>
    </location>
</feature>
<gene>
    <name evidence="6" type="ORF">UBRO2_00150</name>
</gene>
<keyword evidence="2 3" id="KW-0067">ATP-binding</keyword>
<feature type="compositionally biased region" description="Basic and acidic residues" evidence="4">
    <location>
        <begin position="1096"/>
        <end position="1114"/>
    </location>
</feature>
<feature type="compositionally biased region" description="Low complexity" evidence="4">
    <location>
        <begin position="335"/>
        <end position="379"/>
    </location>
</feature>
<protein>
    <recommendedName>
        <fullName evidence="5">Protein kinase domain-containing protein</fullName>
    </recommendedName>
</protein>
<evidence type="ECO:0000313" key="6">
    <source>
        <dbReference type="EMBL" id="SYW73875.1"/>
    </source>
</evidence>
<feature type="compositionally biased region" description="Basic residues" evidence="4">
    <location>
        <begin position="1247"/>
        <end position="1263"/>
    </location>
</feature>
<dbReference type="InterPro" id="IPR000719">
    <property type="entry name" value="Prot_kinase_dom"/>
</dbReference>
<feature type="compositionally biased region" description="Polar residues" evidence="4">
    <location>
        <begin position="1077"/>
        <end position="1089"/>
    </location>
</feature>
<feature type="compositionally biased region" description="Low complexity" evidence="4">
    <location>
        <begin position="208"/>
        <end position="232"/>
    </location>
</feature>
<dbReference type="FunFam" id="1.10.510.10:FF:001004">
    <property type="entry name" value="Serine/threonine protein kinase"/>
    <property type="match status" value="1"/>
</dbReference>
<organism evidence="6 7">
    <name type="scientific">Ustilago bromivora</name>
    <dbReference type="NCBI Taxonomy" id="307758"/>
    <lineage>
        <taxon>Eukaryota</taxon>
        <taxon>Fungi</taxon>
        <taxon>Dikarya</taxon>
        <taxon>Basidiomycota</taxon>
        <taxon>Ustilaginomycotina</taxon>
        <taxon>Ustilaginomycetes</taxon>
        <taxon>Ustilaginales</taxon>
        <taxon>Ustilaginaceae</taxon>
        <taxon>Ustilago</taxon>
    </lineage>
</organism>
<feature type="region of interest" description="Disordered" evidence="4">
    <location>
        <begin position="1077"/>
        <end position="1176"/>
    </location>
</feature>
<keyword evidence="7" id="KW-1185">Reference proteome</keyword>
<feature type="region of interest" description="Disordered" evidence="4">
    <location>
        <begin position="1016"/>
        <end position="1044"/>
    </location>
</feature>
<dbReference type="PROSITE" id="PS00107">
    <property type="entry name" value="PROTEIN_KINASE_ATP"/>
    <property type="match status" value="1"/>
</dbReference>
<name>A0A8H8TPT5_9BASI</name>
<dbReference type="GO" id="GO:0005524">
    <property type="term" value="F:ATP binding"/>
    <property type="evidence" value="ECO:0007669"/>
    <property type="project" value="UniProtKB-UniRule"/>
</dbReference>
<feature type="region of interest" description="Disordered" evidence="4">
    <location>
        <begin position="1"/>
        <end position="298"/>
    </location>
</feature>
<evidence type="ECO:0000259" key="5">
    <source>
        <dbReference type="PROSITE" id="PS50011"/>
    </source>
</evidence>
<dbReference type="InterPro" id="IPR011009">
    <property type="entry name" value="Kinase-like_dom_sf"/>
</dbReference>
<feature type="compositionally biased region" description="Low complexity" evidence="4">
    <location>
        <begin position="29"/>
        <end position="53"/>
    </location>
</feature>
<feature type="compositionally biased region" description="Polar residues" evidence="4">
    <location>
        <begin position="1115"/>
        <end position="1124"/>
    </location>
</feature>
<evidence type="ECO:0000256" key="2">
    <source>
        <dbReference type="ARBA" id="ARBA00022840"/>
    </source>
</evidence>
<feature type="compositionally biased region" description="Basic and acidic residues" evidence="4">
    <location>
        <begin position="1382"/>
        <end position="1396"/>
    </location>
</feature>
<proteinExistence type="predicted"/>
<evidence type="ECO:0000256" key="3">
    <source>
        <dbReference type="PROSITE-ProRule" id="PRU10141"/>
    </source>
</evidence>
<dbReference type="Gene3D" id="1.10.510.10">
    <property type="entry name" value="Transferase(Phosphotransferase) domain 1"/>
    <property type="match status" value="1"/>
</dbReference>
<feature type="compositionally biased region" description="Polar residues" evidence="4">
    <location>
        <begin position="754"/>
        <end position="770"/>
    </location>
</feature>
<dbReference type="GO" id="GO:0010506">
    <property type="term" value="P:regulation of autophagy"/>
    <property type="evidence" value="ECO:0007669"/>
    <property type="project" value="InterPro"/>
</dbReference>
<feature type="compositionally biased region" description="Basic residues" evidence="4">
    <location>
        <begin position="1154"/>
        <end position="1163"/>
    </location>
</feature>
<dbReference type="PROSITE" id="PS50011">
    <property type="entry name" value="PROTEIN_KINASE_DOM"/>
    <property type="match status" value="1"/>
</dbReference>
<feature type="compositionally biased region" description="Pro residues" evidence="4">
    <location>
        <begin position="18"/>
        <end position="28"/>
    </location>
</feature>
<feature type="compositionally biased region" description="Polar residues" evidence="4">
    <location>
        <begin position="1364"/>
        <end position="1379"/>
    </location>
</feature>
<reference evidence="6" key="1">
    <citation type="submission" date="2018-08" db="EMBL/GenBank/DDBJ databases">
        <authorList>
            <person name="Guldener U."/>
        </authorList>
    </citation>
    <scope>NUCLEOTIDE SEQUENCE</scope>
    <source>
        <strain evidence="6">UB2</strain>
    </source>
</reference>
<feature type="compositionally biased region" description="Low complexity" evidence="4">
    <location>
        <begin position="64"/>
        <end position="84"/>
    </location>
</feature>
<sequence length="2048" mass="219568">MQPHTAGAAAPSRQFSHMPPPPPSPPPSTSTSQSVSSSLPPSSSSSQPALELLPSPPNIPTRVAPEARLSSSPSASTPSAKHPAVASIAFPTGPSSSTSASSSPSGPPPRITPGSATSPARQSRSSSPAPAPPLRTISQGPYSNQPWPPSATANVNATGSAISHLTSLEQQQATDSRREHKRSSSLATLKSFASASHPNLPSTGSLHPSSTASRASTQASAPPATASGPSTSGQMPVPTQPPFQRPQAYRFSRTQSAAPPHVRPTDAHASQGPNAHPSASLDDLEKERQRLKAAAAAKLAEQEAWEKTRGAGSAVLDLLSLPDASTGDTDDEHSSGSNSNGRQSRTTTPGSALGSGNSASGSGNGHSNSNSQASSSSSSRTQRKVKKLSRTWQAAHVLPSLQDVQARRYEAVTVTSADKLLSRGISEYTLLPKILGRGKFSSVFLASKPHGPTGEPRLFAIKHTPLFPHHPLIATRLLREPTLLAELPPHPNLVNVYETIRTPGHFYLVEEYLDGYVTLEALLPMRSEQSPPHHPILPTGVANCFLDQLLSAVHAIHHPLQICHRDIKPENILVRPDTLQLKLLDFGLATHFSRSEAKLSTCCGSPAFHCPEIVAALRNPVGTVHYWGPEVDAWTCGITMLRLLTGIRYPIGASHTSVRTMAIRAQRAVATIKDPELRDRVGKLLEINGERRMRNFEDLVKALQTSTDQLERGPKEFKSTTFIPVEPLHKMNLPLVVGPAAEAALTSPLLPSGATPTASRRATPMNSRPTSPTPGGCDVSDANLSPAPSLLLSNPTHQPPQRVLSYIKYCLRCAGILYHCWPDTSSSSLPSTPGPFDAAFQDYNNSQSNGGTSATPRSGETSTFAQSAQSEGIAPASLSPSTPFPIQAARSERDPYSHIHIFECVLEIVDPPEHAEQEPQSFVQSIFSALSFGRRPANRRSRSTPPKPENLQPAGMPRPPGTPADAPVSGSGSASGKSGQVKCLTFYLVLRFPRRPSGHVSFVFMRPSYSRASSVASRSHRARSCASSAVGADRESGGLHRDASTDSLTHLSKLHSSHTEFATGIHPLRKAMIDSNHTTPRASRTSSPAHSYGNLKKRDGSLAPHQRDDNKTERSNNLGLTIETSPELLRIEKNQDSARNSPSPHSAPNSRSTSRARSRKSSRVRAPSGSYRGSGSNKIFVHITDVRALEAVRKALSIGGTTTDYNPDLEPDYEDLDGHWASPDLRIREMTLGEESDPGPSGSLVNSRHRRPTSNRRKPHSHRQISGLTAPAAEDQDAAEDGKENSRASRPTWADIPAGSIKPRNTISHGSGDQEQYTRGRPLGPAGSLTASSQSQTPAAGIAVPTSTPRLRASSNLAFAVVQEESSPSNTDHSVSQPKTMVDMHDRSSAEARTTKQPDATAAPTVSNPTGFDLTQAVASLAALTAGLLKEDSVYKVEELDSSVSAIAAYLLRLQTEDVARFTQELDTLSFDLFKAMSPLTGLVERLSGSPGKAASIARQVLYLLGEHASSREVYMAVDMRCGEMLDDETRCVELLGEDNTWSSAAEAIFSMHLLNTVLPRIRTKKPQAFSQVFGRLPQCLMLGLAALADVAPAACESTAEEALKTCCSTALIVVDWEAHCTGTSEHEPVKKTSREALGRFLQGIIVCLPYLAGANLALSEEYFFAQNPRYALGRKDGTGIVKRNEALFAEISKTLASLEVDLGSIWANALVGMSHAPEDDDTRETLAALGVAGFVLHVHLLHSGYARDRPSEWKGVKAQTQLEAALPAVLLVVSEQTKAAALPELEEGKEEALADTSLLWLQWCLGGLQQDASAGQRMQQDASAGQRILPVELAVSLAQSLAMQSVISPSPPARLIRFKLLTDLLTHQMEKAAALQVLGHLVSSSPFAQLRAGGVSILRTAMAVWLSPLRRDDDSDGVPVEELVALLDQIFVLPSNLQIASEEVEAKANELVGKLAEESGKFNELLSLLFWLKTQRRSSNLKQLGMISSDKYRNTFVEPLQRLVERLAAARKSSTTTDGGSHASQEQHWQQIELLQIALQRLTDSQN</sequence>
<dbReference type="GO" id="GO:0004674">
    <property type="term" value="F:protein serine/threonine kinase activity"/>
    <property type="evidence" value="ECO:0007669"/>
    <property type="project" value="InterPro"/>
</dbReference>
<dbReference type="EMBL" id="ULHB01000001">
    <property type="protein sequence ID" value="SYW73875.1"/>
    <property type="molecule type" value="Genomic_DNA"/>
</dbReference>
<feature type="compositionally biased region" description="Polar residues" evidence="4">
    <location>
        <begin position="184"/>
        <end position="207"/>
    </location>
</feature>
<dbReference type="PROSITE" id="PS00108">
    <property type="entry name" value="PROTEIN_KINASE_ST"/>
    <property type="match status" value="1"/>
</dbReference>
<dbReference type="Pfam" id="PF00069">
    <property type="entry name" value="Pkinase"/>
    <property type="match status" value="1"/>
</dbReference>
<feature type="domain" description="Protein kinase" evidence="5">
    <location>
        <begin position="429"/>
        <end position="704"/>
    </location>
</feature>
<feature type="compositionally biased region" description="Low complexity" evidence="4">
    <location>
        <begin position="969"/>
        <end position="978"/>
    </location>
</feature>
<feature type="compositionally biased region" description="Basic and acidic residues" evidence="4">
    <location>
        <begin position="1032"/>
        <end position="1044"/>
    </location>
</feature>
<evidence type="ECO:0000256" key="4">
    <source>
        <dbReference type="SAM" id="MobiDB-lite"/>
    </source>
</evidence>
<feature type="region of interest" description="Disordered" evidence="4">
    <location>
        <begin position="933"/>
        <end position="978"/>
    </location>
</feature>
<feature type="region of interest" description="Disordered" evidence="4">
    <location>
        <begin position="1362"/>
        <end position="1408"/>
    </location>
</feature>
<feature type="compositionally biased region" description="Polar residues" evidence="4">
    <location>
        <begin position="1303"/>
        <end position="1317"/>
    </location>
</feature>
<dbReference type="PANTHER" id="PTHR24348">
    <property type="entry name" value="SERINE/THREONINE-PROTEIN KINASE UNC-51-RELATED"/>
    <property type="match status" value="1"/>
</dbReference>